<reference evidence="3" key="1">
    <citation type="submission" date="2021-02" db="EMBL/GenBank/DDBJ databases">
        <authorList>
            <person name="Dougan E. K."/>
            <person name="Rhodes N."/>
            <person name="Thang M."/>
            <person name="Chan C."/>
        </authorList>
    </citation>
    <scope>NUCLEOTIDE SEQUENCE</scope>
</reference>
<proteinExistence type="predicted"/>
<feature type="coiled-coil region" evidence="2">
    <location>
        <begin position="257"/>
        <end position="303"/>
    </location>
</feature>
<name>A0A813KSU6_POLGL</name>
<sequence>MLRGADAGPVRAQRSFVRRQRGVSLAASAIALIATVQGGSALLSTFVSVPQVSSSKYSPTARRASALDSYKNTVKTVAQTIDDFYTAYPQPPVLPMYRTFVVDLMTQTHLAVVDSRFKYDSVFALGLWRGFQGLMGSYDKLVGSGESDKIWKALVESLGMSPDQVKTDAEAMASYASSTSPALILQHMEGTAAPADSKVAEAFQGIRSKLYVMSWSIGIFRVMELCGVEVNKDNAMAWANELKIQPPSKVASDLETYKMNQGKLQKAEEMLREIEIREKKKLAERLETKAKALAEKAANKAAAGA</sequence>
<dbReference type="InterPro" id="IPR017499">
    <property type="entry name" value="Thf1"/>
</dbReference>
<evidence type="ECO:0000256" key="1">
    <source>
        <dbReference type="ARBA" id="ARBA00023054"/>
    </source>
</evidence>
<evidence type="ECO:0000313" key="4">
    <source>
        <dbReference type="Proteomes" id="UP000626109"/>
    </source>
</evidence>
<dbReference type="Pfam" id="PF11264">
    <property type="entry name" value="ThylakoidFormat"/>
    <property type="match status" value="1"/>
</dbReference>
<protein>
    <submittedName>
        <fullName evidence="3">Uncharacterized protein</fullName>
    </submittedName>
</protein>
<dbReference type="EMBL" id="CAJNNW010032257">
    <property type="protein sequence ID" value="CAE8712000.1"/>
    <property type="molecule type" value="Genomic_DNA"/>
</dbReference>
<dbReference type="Proteomes" id="UP000626109">
    <property type="component" value="Unassembled WGS sequence"/>
</dbReference>
<evidence type="ECO:0000313" key="3">
    <source>
        <dbReference type="EMBL" id="CAE8712000.1"/>
    </source>
</evidence>
<comment type="caution">
    <text evidence="3">The sequence shown here is derived from an EMBL/GenBank/DDBJ whole genome shotgun (WGS) entry which is preliminary data.</text>
</comment>
<evidence type="ECO:0000256" key="2">
    <source>
        <dbReference type="SAM" id="Coils"/>
    </source>
</evidence>
<dbReference type="AlphaFoldDB" id="A0A813KSU6"/>
<organism evidence="3 4">
    <name type="scientific">Polarella glacialis</name>
    <name type="common">Dinoflagellate</name>
    <dbReference type="NCBI Taxonomy" id="89957"/>
    <lineage>
        <taxon>Eukaryota</taxon>
        <taxon>Sar</taxon>
        <taxon>Alveolata</taxon>
        <taxon>Dinophyceae</taxon>
        <taxon>Suessiales</taxon>
        <taxon>Suessiaceae</taxon>
        <taxon>Polarella</taxon>
    </lineage>
</organism>
<gene>
    <name evidence="3" type="ORF">PGLA2088_LOCUS36776</name>
</gene>
<dbReference type="PANTHER" id="PTHR34793">
    <property type="entry name" value="PROTEIN THYLAKOID FORMATION 1, CHLOROPLASTIC"/>
    <property type="match status" value="1"/>
</dbReference>
<accession>A0A813KSU6</accession>
<dbReference type="GO" id="GO:0010207">
    <property type="term" value="P:photosystem II assembly"/>
    <property type="evidence" value="ECO:0007669"/>
    <property type="project" value="InterPro"/>
</dbReference>
<dbReference type="PANTHER" id="PTHR34793:SF1">
    <property type="entry name" value="PROTEIN THYLAKOID FORMATION 1, CHLOROPLASTIC"/>
    <property type="match status" value="1"/>
</dbReference>
<keyword evidence="1 2" id="KW-0175">Coiled coil</keyword>